<reference evidence="2 3" key="1">
    <citation type="submission" date="2016-10" db="EMBL/GenBank/DDBJ databases">
        <authorList>
            <person name="de Groot N.N."/>
        </authorList>
    </citation>
    <scope>NUCLEOTIDE SEQUENCE [LARGE SCALE GENOMIC DNA]</scope>
    <source>
        <strain evidence="2 3">CGMCC 1.11030</strain>
    </source>
</reference>
<dbReference type="SUPFAM" id="SSF82649">
    <property type="entry name" value="SufE/NifU"/>
    <property type="match status" value="1"/>
</dbReference>
<proteinExistence type="predicted"/>
<keyword evidence="3" id="KW-1185">Reference proteome</keyword>
<dbReference type="AlphaFoldDB" id="A0A1I3D4N6"/>
<feature type="domain" description="NIF system FeS cluster assembly NifU N-terminal" evidence="1">
    <location>
        <begin position="14"/>
        <end position="98"/>
    </location>
</feature>
<dbReference type="Gene3D" id="3.90.1010.10">
    <property type="match status" value="1"/>
</dbReference>
<accession>A0A1I3D4N6</accession>
<sequence length="156" mass="16264">MTDASAEQDLIGLYSRRILALASDIPHAGRLESPQASARRRSPVCGSTVTVDLDVAEGKIARFAQDVKACALGQASAAVLGAQAIGRTRDEIATAHAQLRAMLKSGGEVPDAPFDGYEALLPARDYKHRHASILLALEATLEAMDQAAGETGAAQG</sequence>
<dbReference type="InterPro" id="IPR002871">
    <property type="entry name" value="NIF_FeS_clus_asmbl_NifU_N"/>
</dbReference>
<evidence type="ECO:0000313" key="3">
    <source>
        <dbReference type="Proteomes" id="UP000199377"/>
    </source>
</evidence>
<dbReference type="Pfam" id="PF01592">
    <property type="entry name" value="NifU_N"/>
    <property type="match status" value="1"/>
</dbReference>
<dbReference type="Proteomes" id="UP000199377">
    <property type="component" value="Unassembled WGS sequence"/>
</dbReference>
<evidence type="ECO:0000313" key="2">
    <source>
        <dbReference type="EMBL" id="SFH81690.1"/>
    </source>
</evidence>
<evidence type="ECO:0000259" key="1">
    <source>
        <dbReference type="Pfam" id="PF01592"/>
    </source>
</evidence>
<dbReference type="GO" id="GO:0016226">
    <property type="term" value="P:iron-sulfur cluster assembly"/>
    <property type="evidence" value="ECO:0007669"/>
    <property type="project" value="InterPro"/>
</dbReference>
<dbReference type="CDD" id="cd06664">
    <property type="entry name" value="IscU_like"/>
    <property type="match status" value="1"/>
</dbReference>
<gene>
    <name evidence="2" type="ORF">SAMN05216258_102386</name>
</gene>
<name>A0A1I3D4N6_9RHOB</name>
<protein>
    <submittedName>
        <fullName evidence="2">NifU homolog involved in Fe-S cluster formation</fullName>
    </submittedName>
</protein>
<dbReference type="RefSeq" id="WP_092858395.1">
    <property type="nucleotide sequence ID" value="NZ_FOQH01000002.1"/>
</dbReference>
<dbReference type="STRING" id="1114924.SAMN05216258_102386"/>
<organism evidence="2 3">
    <name type="scientific">Albimonas pacifica</name>
    <dbReference type="NCBI Taxonomy" id="1114924"/>
    <lineage>
        <taxon>Bacteria</taxon>
        <taxon>Pseudomonadati</taxon>
        <taxon>Pseudomonadota</taxon>
        <taxon>Alphaproteobacteria</taxon>
        <taxon>Rhodobacterales</taxon>
        <taxon>Paracoccaceae</taxon>
        <taxon>Albimonas</taxon>
    </lineage>
</organism>
<dbReference type="GO" id="GO:0005506">
    <property type="term" value="F:iron ion binding"/>
    <property type="evidence" value="ECO:0007669"/>
    <property type="project" value="InterPro"/>
</dbReference>
<dbReference type="EMBL" id="FOQH01000002">
    <property type="protein sequence ID" value="SFH81690.1"/>
    <property type="molecule type" value="Genomic_DNA"/>
</dbReference>
<dbReference type="OrthoDB" id="7857113at2"/>
<dbReference type="GO" id="GO:0051536">
    <property type="term" value="F:iron-sulfur cluster binding"/>
    <property type="evidence" value="ECO:0007669"/>
    <property type="project" value="InterPro"/>
</dbReference>